<comment type="caution">
    <text evidence="1">The sequence shown here is derived from an EMBL/GenBank/DDBJ whole genome shotgun (WGS) entry which is preliminary data.</text>
</comment>
<protein>
    <submittedName>
        <fullName evidence="1">Uncharacterized protein</fullName>
    </submittedName>
</protein>
<dbReference type="AlphaFoldDB" id="A0ABC8KA06"/>
<evidence type="ECO:0000313" key="1">
    <source>
        <dbReference type="EMBL" id="CAH8354376.1"/>
    </source>
</evidence>
<dbReference type="EMBL" id="CAKOAT010192599">
    <property type="protein sequence ID" value="CAH8354376.1"/>
    <property type="molecule type" value="Genomic_DNA"/>
</dbReference>
<sequence>MAHQDDHSSFGFWSTDVDGVSYIQLHKFWSELSPKSRQELLRIDMQALFEQARKNMCCSRCHGLLLEGFLQIVSLQQKGSKDRNNNNSAVLDATVNATVDMWKLTNRQWRRTLDYIRKLRNFGQKTSQAYMLVRSDLMALSMATGMMEMKVTHWILSSLNMFRL</sequence>
<keyword evidence="2" id="KW-1185">Reference proteome</keyword>
<organism evidence="1 2">
    <name type="scientific">Eruca vesicaria subsp. sativa</name>
    <name type="common">Garden rocket</name>
    <name type="synonym">Eruca sativa</name>
    <dbReference type="NCBI Taxonomy" id="29727"/>
    <lineage>
        <taxon>Eukaryota</taxon>
        <taxon>Viridiplantae</taxon>
        <taxon>Streptophyta</taxon>
        <taxon>Embryophyta</taxon>
        <taxon>Tracheophyta</taxon>
        <taxon>Spermatophyta</taxon>
        <taxon>Magnoliopsida</taxon>
        <taxon>eudicotyledons</taxon>
        <taxon>Gunneridae</taxon>
        <taxon>Pentapetalae</taxon>
        <taxon>rosids</taxon>
        <taxon>malvids</taxon>
        <taxon>Brassicales</taxon>
        <taxon>Brassicaceae</taxon>
        <taxon>Brassiceae</taxon>
        <taxon>Eruca</taxon>
    </lineage>
</organism>
<reference evidence="1 2" key="1">
    <citation type="submission" date="2022-03" db="EMBL/GenBank/DDBJ databases">
        <authorList>
            <person name="Macdonald S."/>
            <person name="Ahmed S."/>
            <person name="Newling K."/>
        </authorList>
    </citation>
    <scope>NUCLEOTIDE SEQUENCE [LARGE SCALE GENOMIC DNA]</scope>
</reference>
<evidence type="ECO:0000313" key="2">
    <source>
        <dbReference type="Proteomes" id="UP001642260"/>
    </source>
</evidence>
<dbReference type="Proteomes" id="UP001642260">
    <property type="component" value="Unassembled WGS sequence"/>
</dbReference>
<gene>
    <name evidence="1" type="ORF">ERUC_LOCUS20131</name>
</gene>
<name>A0ABC8KA06_ERUVS</name>
<accession>A0ABC8KA06</accession>
<proteinExistence type="predicted"/>